<evidence type="ECO:0000256" key="3">
    <source>
        <dbReference type="ARBA" id="ARBA00022692"/>
    </source>
</evidence>
<feature type="transmembrane region" description="Helical" evidence="7">
    <location>
        <begin position="246"/>
        <end position="267"/>
    </location>
</feature>
<reference evidence="9 10" key="2">
    <citation type="submission" date="2015-05" db="EMBL/GenBank/DDBJ databases">
        <authorList>
            <person name="Morales-Cruz A."/>
            <person name="Amrine K.C."/>
            <person name="Cantu D."/>
        </authorList>
    </citation>
    <scope>NUCLEOTIDE SEQUENCE [LARGE SCALE GENOMIC DNA]</scope>
    <source>
        <strain evidence="9">DA912</strain>
    </source>
</reference>
<feature type="domain" description="Amino acid transporter transmembrane" evidence="8">
    <location>
        <begin position="65"/>
        <end position="449"/>
    </location>
</feature>
<proteinExistence type="inferred from homology"/>
<dbReference type="InterPro" id="IPR013057">
    <property type="entry name" value="AA_transpt_TM"/>
</dbReference>
<evidence type="ECO:0000256" key="2">
    <source>
        <dbReference type="ARBA" id="ARBA00008066"/>
    </source>
</evidence>
<protein>
    <submittedName>
        <fullName evidence="9">Putative amino acid transporter</fullName>
    </submittedName>
</protein>
<evidence type="ECO:0000256" key="6">
    <source>
        <dbReference type="SAM" id="MobiDB-lite"/>
    </source>
</evidence>
<evidence type="ECO:0000256" key="5">
    <source>
        <dbReference type="ARBA" id="ARBA00023136"/>
    </source>
</evidence>
<keyword evidence="10" id="KW-1185">Reference proteome</keyword>
<dbReference type="PANTHER" id="PTHR22950:SF479">
    <property type="entry name" value="AMINO ACID TRANSPORTER (EUROFUNG)-RELATED"/>
    <property type="match status" value="1"/>
</dbReference>
<comment type="subcellular location">
    <subcellularLocation>
        <location evidence="1">Membrane</location>
        <topology evidence="1">Multi-pass membrane protein</topology>
    </subcellularLocation>
</comment>
<keyword evidence="5 7" id="KW-0472">Membrane</keyword>
<feature type="transmembrane region" description="Helical" evidence="7">
    <location>
        <begin position="321"/>
        <end position="340"/>
    </location>
</feature>
<evidence type="ECO:0000313" key="10">
    <source>
        <dbReference type="Proteomes" id="UP000034680"/>
    </source>
</evidence>
<gene>
    <name evidence="9" type="ORF">UCDDA912_g00162</name>
</gene>
<dbReference type="STRING" id="1214573.A0A0G2G0I5"/>
<dbReference type="EMBL" id="LCUC01000007">
    <property type="protein sequence ID" value="KKY39847.1"/>
    <property type="molecule type" value="Genomic_DNA"/>
</dbReference>
<accession>A0A0G2G0I5</accession>
<organism evidence="9 10">
    <name type="scientific">Diaporthe ampelina</name>
    <dbReference type="NCBI Taxonomy" id="1214573"/>
    <lineage>
        <taxon>Eukaryota</taxon>
        <taxon>Fungi</taxon>
        <taxon>Dikarya</taxon>
        <taxon>Ascomycota</taxon>
        <taxon>Pezizomycotina</taxon>
        <taxon>Sordariomycetes</taxon>
        <taxon>Sordariomycetidae</taxon>
        <taxon>Diaporthales</taxon>
        <taxon>Diaporthaceae</taxon>
        <taxon>Diaporthe</taxon>
    </lineage>
</organism>
<evidence type="ECO:0000259" key="8">
    <source>
        <dbReference type="Pfam" id="PF01490"/>
    </source>
</evidence>
<feature type="transmembrane region" description="Helical" evidence="7">
    <location>
        <begin position="174"/>
        <end position="195"/>
    </location>
</feature>
<dbReference type="AlphaFoldDB" id="A0A0G2G0I5"/>
<comment type="similarity">
    <text evidence="2">Belongs to the amino acid/polyamine transporter 2 family.</text>
</comment>
<dbReference type="GO" id="GO:0015179">
    <property type="term" value="F:L-amino acid transmembrane transporter activity"/>
    <property type="evidence" value="ECO:0007669"/>
    <property type="project" value="TreeGrafter"/>
</dbReference>
<feature type="transmembrane region" description="Helical" evidence="7">
    <location>
        <begin position="202"/>
        <end position="226"/>
    </location>
</feature>
<feature type="transmembrane region" description="Helical" evidence="7">
    <location>
        <begin position="361"/>
        <end position="381"/>
    </location>
</feature>
<evidence type="ECO:0000256" key="4">
    <source>
        <dbReference type="ARBA" id="ARBA00022989"/>
    </source>
</evidence>
<evidence type="ECO:0000313" key="9">
    <source>
        <dbReference type="EMBL" id="KKY39847.1"/>
    </source>
</evidence>
<dbReference type="Proteomes" id="UP000034680">
    <property type="component" value="Unassembled WGS sequence"/>
</dbReference>
<keyword evidence="4 7" id="KW-1133">Transmembrane helix</keyword>
<dbReference type="FunFam" id="1.20.1740.10:FF:000039">
    <property type="entry name" value="Neutral amino acid transporter (Eurofung)"/>
    <property type="match status" value="1"/>
</dbReference>
<feature type="transmembrane region" description="Helical" evidence="7">
    <location>
        <begin position="279"/>
        <end position="301"/>
    </location>
</feature>
<feature type="transmembrane region" description="Helical" evidence="7">
    <location>
        <begin position="71"/>
        <end position="90"/>
    </location>
</feature>
<dbReference type="Gene3D" id="1.20.1740.10">
    <property type="entry name" value="Amino acid/polyamine transporter I"/>
    <property type="match status" value="1"/>
</dbReference>
<dbReference type="OrthoDB" id="40134at2759"/>
<dbReference type="GO" id="GO:0016020">
    <property type="term" value="C:membrane"/>
    <property type="evidence" value="ECO:0007669"/>
    <property type="project" value="UniProtKB-SubCell"/>
</dbReference>
<sequence>MAGQDHITPGTAPYRGDSDKIQNLGPSTVNPHADNTCAESIGDEKAQPALDAFGDETGAEVKYKTMHWWQASMVMVAENISLGILSLPAVLSTNGLVAGVLALIGIGLLTTYGGYVLWQFRMRHPEVANYTDIGQLLFGRIGREVIGLAFVIVGIFVMASHLLTWTIALNTLSNHGTCTIVFGVVGIVVFALLTVPRTLKKISFLAIISFMSIMSAVLITIIALAVSPRASYDAMSATLHPSLPTAFNSISNVIFAYAGHLAWVSFISELRDPREFPKALLVQQTFMIIAYLVVSIVIYHYGGENVASPALSSTSKTVAKVAWGVALPTIIIAGVIFAHVMAKYIFLRLFRDTPYLHSRGFIATGTWVGIGTIAWTLAWVISESIPIFSDLLGFISALFGSWFGFIIPGYVWFVLNRGAWFRGCTNIALALINAAQIMIGFVVFGLGLYSSGNSMATSSVGKVWSCADNSN</sequence>
<name>A0A0G2G0I5_9PEZI</name>
<dbReference type="Pfam" id="PF01490">
    <property type="entry name" value="Aa_trans"/>
    <property type="match status" value="1"/>
</dbReference>
<feature type="region of interest" description="Disordered" evidence="6">
    <location>
        <begin position="1"/>
        <end position="34"/>
    </location>
</feature>
<comment type="caution">
    <text evidence="9">The sequence shown here is derived from an EMBL/GenBank/DDBJ whole genome shotgun (WGS) entry which is preliminary data.</text>
</comment>
<feature type="transmembrane region" description="Helical" evidence="7">
    <location>
        <begin position="427"/>
        <end position="449"/>
    </location>
</feature>
<feature type="transmembrane region" description="Helical" evidence="7">
    <location>
        <begin position="393"/>
        <end position="415"/>
    </location>
</feature>
<evidence type="ECO:0000256" key="1">
    <source>
        <dbReference type="ARBA" id="ARBA00004141"/>
    </source>
</evidence>
<feature type="transmembrane region" description="Helical" evidence="7">
    <location>
        <begin position="145"/>
        <end position="168"/>
    </location>
</feature>
<keyword evidence="3 7" id="KW-0812">Transmembrane</keyword>
<evidence type="ECO:0000256" key="7">
    <source>
        <dbReference type="SAM" id="Phobius"/>
    </source>
</evidence>
<dbReference type="PANTHER" id="PTHR22950">
    <property type="entry name" value="AMINO ACID TRANSPORTER"/>
    <property type="match status" value="1"/>
</dbReference>
<reference evidence="9 10" key="1">
    <citation type="submission" date="2015-05" db="EMBL/GenBank/DDBJ databases">
        <title>Distinctive expansion of gene families associated with plant cell wall degradation and secondary metabolism in the genomes of grapevine trunk pathogens.</title>
        <authorList>
            <person name="Lawrence D.P."/>
            <person name="Travadon R."/>
            <person name="Rolshausen P.E."/>
            <person name="Baumgartner K."/>
        </authorList>
    </citation>
    <scope>NUCLEOTIDE SEQUENCE [LARGE SCALE GENOMIC DNA]</scope>
    <source>
        <strain evidence="9">DA912</strain>
    </source>
</reference>
<feature type="transmembrane region" description="Helical" evidence="7">
    <location>
        <begin position="96"/>
        <end position="118"/>
    </location>
</feature>